<keyword evidence="1" id="KW-0472">Membrane</keyword>
<accession>A0A4Y5FRL1</accession>
<feature type="transmembrane region" description="Helical" evidence="1">
    <location>
        <begin position="302"/>
        <end position="322"/>
    </location>
</feature>
<sequence>MTRKRVLLCSLLLSLLYVIPIAFFNKGLNGADLSFHLNRLLGMEGIYASPINFKAFYGIGLGVNYFYPFLTYYPFFVLYRLSHSVFLGYYIYQYLLTIITFLIAYYSVSNIMVIENKENKKDFAGLLFATLYTFSLYRLDNIVIRFAMGEFIAYAFIPLVFYGLFVILKGDYKKWYVLSIGMSLIAYSHLISLLLTGLLVGLIFIITFGFVDSKKERLLSFIVATLSTISIFAFQLVLMGEQSLSNAIVKPVGISLNTTTHSLKDLLLNPNFDNNYTLPGFLIIVCLLVSLIGVFRLQKYDVLIFVLTFLLIILESPLIHWPENSEHVVSSIQFIWRLNNFITLFTAYLASKVFVSFILRKEYLIAVLIGVISLTTFFTVSQARKTVEGPQTTFNNMPKEELLPLVTNGDYHATDYMLKTDGSIPDYDAFQRKLRHEVINLQNNQVVKAKMSVSSLKTNFEIISDKNITVSLPVYAYKGVAVDIDGHRTDASKSPDAGVKIVVPEGKHEIEVSYHYTIWAKIFFAISLVSGILVAFYGYIVHKKQ</sequence>
<evidence type="ECO:0008006" key="4">
    <source>
        <dbReference type="Google" id="ProtNLM"/>
    </source>
</evidence>
<feature type="transmembrane region" description="Helical" evidence="1">
    <location>
        <begin position="518"/>
        <end position="540"/>
    </location>
</feature>
<reference evidence="2" key="1">
    <citation type="journal article" date="2019" name="Sci. Rep.">
        <title>A comparative genomics approach for identifying host-range determinants in Streptococcus thermophilus bacteriophages.</title>
        <authorList>
            <person name="Szymczak P."/>
            <person name="Rau M.H."/>
            <person name="Monteiro J.M."/>
            <person name="Pinho M.G."/>
            <person name="Filipe S.R."/>
            <person name="Vogensen F.K."/>
            <person name="Zeidan A.A."/>
            <person name="Janzen T."/>
        </authorList>
    </citation>
    <scope>NUCLEOTIDE SEQUENCE</scope>
    <source>
        <strain evidence="3">STCH_19_rgp_begin</strain>
        <strain evidence="2">STCH_28_rgp_begin</strain>
    </source>
</reference>
<dbReference type="AlphaFoldDB" id="A0A4Y5FRL1"/>
<evidence type="ECO:0000256" key="1">
    <source>
        <dbReference type="SAM" id="Phobius"/>
    </source>
</evidence>
<name>A0A4Y5FRL1_STRTR</name>
<dbReference type="RefSeq" id="WP_101415666.1">
    <property type="nucleotide sequence ID" value="NZ_CP025399.1"/>
</dbReference>
<feature type="transmembrane region" description="Helical" evidence="1">
    <location>
        <begin position="190"/>
        <end position="211"/>
    </location>
</feature>
<feature type="transmembrane region" description="Helical" evidence="1">
    <location>
        <begin position="334"/>
        <end position="351"/>
    </location>
</feature>
<proteinExistence type="predicted"/>
<feature type="transmembrane region" description="Helical" evidence="1">
    <location>
        <begin position="276"/>
        <end position="295"/>
    </location>
</feature>
<feature type="transmembrane region" description="Helical" evidence="1">
    <location>
        <begin position="363"/>
        <end position="380"/>
    </location>
</feature>
<gene>
    <name evidence="3" type="ORF">rgp19b_0004</name>
    <name evidence="2" type="ORF">rgp28b_0004</name>
</gene>
<dbReference type="EMBL" id="MK483570">
    <property type="protein sequence ID" value="QBS00093.1"/>
    <property type="molecule type" value="Genomic_DNA"/>
</dbReference>
<dbReference type="EMBL" id="MK483575">
    <property type="protein sequence ID" value="QBS00155.1"/>
    <property type="molecule type" value="Genomic_DNA"/>
</dbReference>
<keyword evidence="1" id="KW-0812">Transmembrane</keyword>
<evidence type="ECO:0000313" key="3">
    <source>
        <dbReference type="EMBL" id="QBS00155.1"/>
    </source>
</evidence>
<keyword evidence="1" id="KW-1133">Transmembrane helix</keyword>
<organism evidence="2">
    <name type="scientific">Streptococcus thermophilus</name>
    <dbReference type="NCBI Taxonomy" id="1308"/>
    <lineage>
        <taxon>Bacteria</taxon>
        <taxon>Bacillati</taxon>
        <taxon>Bacillota</taxon>
        <taxon>Bacilli</taxon>
        <taxon>Lactobacillales</taxon>
        <taxon>Streptococcaceae</taxon>
        <taxon>Streptococcus</taxon>
    </lineage>
</organism>
<feature type="transmembrane region" description="Helical" evidence="1">
    <location>
        <begin position="151"/>
        <end position="170"/>
    </location>
</feature>
<feature type="transmembrane region" description="Helical" evidence="1">
    <location>
        <begin position="54"/>
        <end position="75"/>
    </location>
</feature>
<feature type="transmembrane region" description="Helical" evidence="1">
    <location>
        <begin position="218"/>
        <end position="238"/>
    </location>
</feature>
<feature type="transmembrane region" description="Helical" evidence="1">
    <location>
        <begin position="87"/>
        <end position="108"/>
    </location>
</feature>
<protein>
    <recommendedName>
        <fullName evidence="4">Membrane protein 6-pyruvoyl-tetrahydropterin synthase-related domain-containing protein</fullName>
    </recommendedName>
</protein>
<feature type="transmembrane region" description="Helical" evidence="1">
    <location>
        <begin position="123"/>
        <end position="139"/>
    </location>
</feature>
<evidence type="ECO:0000313" key="2">
    <source>
        <dbReference type="EMBL" id="QBS00093.1"/>
    </source>
</evidence>